<evidence type="ECO:0000313" key="5">
    <source>
        <dbReference type="Proteomes" id="UP001165065"/>
    </source>
</evidence>
<dbReference type="Pfam" id="PF04231">
    <property type="entry name" value="Endonuclease_1"/>
    <property type="match status" value="1"/>
</dbReference>
<gene>
    <name evidence="4" type="ORF">TrCOL_g9120</name>
</gene>
<evidence type="ECO:0000313" key="4">
    <source>
        <dbReference type="EMBL" id="GMI41761.1"/>
    </source>
</evidence>
<dbReference type="GO" id="GO:0016787">
    <property type="term" value="F:hydrolase activity"/>
    <property type="evidence" value="ECO:0007669"/>
    <property type="project" value="UniProtKB-KW"/>
</dbReference>
<dbReference type="SUPFAM" id="SSF54060">
    <property type="entry name" value="His-Me finger endonucleases"/>
    <property type="match status" value="1"/>
</dbReference>
<dbReference type="OrthoDB" id="423935at2759"/>
<accession>A0A9W7LAE7</accession>
<dbReference type="PANTHER" id="PTHR33607">
    <property type="entry name" value="ENDONUCLEASE-1"/>
    <property type="match status" value="1"/>
</dbReference>
<keyword evidence="5" id="KW-1185">Reference proteome</keyword>
<feature type="chain" id="PRO_5040883486" evidence="3">
    <location>
        <begin position="22"/>
        <end position="285"/>
    </location>
</feature>
<dbReference type="GO" id="GO:0004518">
    <property type="term" value="F:nuclease activity"/>
    <property type="evidence" value="ECO:0007669"/>
    <property type="project" value="UniProtKB-KW"/>
</dbReference>
<proteinExistence type="predicted"/>
<sequence length="285" mass="31899">MSKFIASLMLTISCTASASSGMNVTGVTATDEYYKGIDMSAKDDELKQSLQKLISQRTTVSYDKAWDAFDVIDQYLPVAPGRSACPSGTIADIYSTTCWTSQKELGGECGTYKKEGDCFNREHSWPKSWWGGFSKGAGAQSDLFELYPSDGYVNGLRGNLPFGNVKAGTERYTSTNGCVIGECSDDTGDYTGECFEVADYMKGDLSRTYFYLSTMFDGVWECCDEPAVSEAKIKSWEEVILRSWHAKDPVDSMELKRNDIIFEQFQHNRNPFIDHPEWVDQISDF</sequence>
<keyword evidence="1" id="KW-0540">Nuclease</keyword>
<keyword evidence="2" id="KW-0378">Hydrolase</keyword>
<evidence type="ECO:0000256" key="1">
    <source>
        <dbReference type="ARBA" id="ARBA00022722"/>
    </source>
</evidence>
<dbReference type="Proteomes" id="UP001165065">
    <property type="component" value="Unassembled WGS sequence"/>
</dbReference>
<comment type="caution">
    <text evidence="4">The sequence shown here is derived from an EMBL/GenBank/DDBJ whole genome shotgun (WGS) entry which is preliminary data.</text>
</comment>
<protein>
    <submittedName>
        <fullName evidence="4">Uncharacterized protein</fullName>
    </submittedName>
</protein>
<reference evidence="5" key="1">
    <citation type="journal article" date="2023" name="Commun. Biol.">
        <title>Genome analysis of Parmales, the sister group of diatoms, reveals the evolutionary specialization of diatoms from phago-mixotrophs to photoautotrophs.</title>
        <authorList>
            <person name="Ban H."/>
            <person name="Sato S."/>
            <person name="Yoshikawa S."/>
            <person name="Yamada K."/>
            <person name="Nakamura Y."/>
            <person name="Ichinomiya M."/>
            <person name="Sato N."/>
            <person name="Blanc-Mathieu R."/>
            <person name="Endo H."/>
            <person name="Kuwata A."/>
            <person name="Ogata H."/>
        </authorList>
    </citation>
    <scope>NUCLEOTIDE SEQUENCE [LARGE SCALE GENOMIC DNA]</scope>
</reference>
<feature type="signal peptide" evidence="3">
    <location>
        <begin position="1"/>
        <end position="21"/>
    </location>
</feature>
<dbReference type="InterPro" id="IPR044925">
    <property type="entry name" value="His-Me_finger_sf"/>
</dbReference>
<evidence type="ECO:0000256" key="3">
    <source>
        <dbReference type="SAM" id="SignalP"/>
    </source>
</evidence>
<dbReference type="AlphaFoldDB" id="A0A9W7LAE7"/>
<dbReference type="InterPro" id="IPR007346">
    <property type="entry name" value="Endonuclease-I"/>
</dbReference>
<evidence type="ECO:0000256" key="2">
    <source>
        <dbReference type="ARBA" id="ARBA00022801"/>
    </source>
</evidence>
<dbReference type="PANTHER" id="PTHR33607:SF2">
    <property type="entry name" value="ENDONUCLEASE-1"/>
    <property type="match status" value="1"/>
</dbReference>
<keyword evidence="3" id="KW-0732">Signal</keyword>
<name>A0A9W7LAE7_9STRA</name>
<dbReference type="EMBL" id="BRYA01000157">
    <property type="protein sequence ID" value="GMI41761.1"/>
    <property type="molecule type" value="Genomic_DNA"/>
</dbReference>
<organism evidence="4 5">
    <name type="scientific">Triparma columacea</name>
    <dbReference type="NCBI Taxonomy" id="722753"/>
    <lineage>
        <taxon>Eukaryota</taxon>
        <taxon>Sar</taxon>
        <taxon>Stramenopiles</taxon>
        <taxon>Ochrophyta</taxon>
        <taxon>Bolidophyceae</taxon>
        <taxon>Parmales</taxon>
        <taxon>Triparmaceae</taxon>
        <taxon>Triparma</taxon>
    </lineage>
</organism>